<reference evidence="2 3" key="1">
    <citation type="submission" date="2019-09" db="EMBL/GenBank/DDBJ databases">
        <title>Bird 10,000 Genomes (B10K) Project - Family phase.</title>
        <authorList>
            <person name="Zhang G."/>
        </authorList>
    </citation>
    <scope>NUCLEOTIDE SEQUENCE [LARGE SCALE GENOMIC DNA]</scope>
    <source>
        <strain evidence="2">B10K-DU-002-79</strain>
    </source>
</reference>
<dbReference type="GO" id="GO:0005643">
    <property type="term" value="C:nuclear pore"/>
    <property type="evidence" value="ECO:0007669"/>
    <property type="project" value="TreeGrafter"/>
</dbReference>
<dbReference type="Proteomes" id="UP000560066">
    <property type="component" value="Unassembled WGS sequence"/>
</dbReference>
<protein>
    <submittedName>
        <fullName evidence="2">PO210 protein</fullName>
    </submittedName>
</protein>
<dbReference type="Pfam" id="PF26183">
    <property type="entry name" value="Ig_NUP210_14th"/>
    <property type="match status" value="1"/>
</dbReference>
<proteinExistence type="predicted"/>
<evidence type="ECO:0000313" key="3">
    <source>
        <dbReference type="Proteomes" id="UP000560066"/>
    </source>
</evidence>
<feature type="domain" description="NUP210 Ig-like" evidence="1">
    <location>
        <begin position="91"/>
        <end position="149"/>
    </location>
</feature>
<feature type="non-terminal residue" evidence="2">
    <location>
        <position position="1"/>
    </location>
</feature>
<dbReference type="PANTHER" id="PTHR23019">
    <property type="entry name" value="NUCLEAR PORE MEMBRANE GLYCOPROTEIN GP210-RELATED"/>
    <property type="match status" value="1"/>
</dbReference>
<organism evidence="2 3">
    <name type="scientific">Neodrepanis coruscans</name>
    <name type="common">wattled asity</name>
    <dbReference type="NCBI Taxonomy" id="254563"/>
    <lineage>
        <taxon>Eukaryota</taxon>
        <taxon>Metazoa</taxon>
        <taxon>Chordata</taxon>
        <taxon>Craniata</taxon>
        <taxon>Vertebrata</taxon>
        <taxon>Euteleostomi</taxon>
        <taxon>Archelosauria</taxon>
        <taxon>Archosauria</taxon>
        <taxon>Dinosauria</taxon>
        <taxon>Saurischia</taxon>
        <taxon>Theropoda</taxon>
        <taxon>Coelurosauria</taxon>
        <taxon>Aves</taxon>
        <taxon>Neognathae</taxon>
        <taxon>Neoaves</taxon>
        <taxon>Telluraves</taxon>
        <taxon>Australaves</taxon>
        <taxon>Passeriformes</taxon>
        <taxon>Philepittidae</taxon>
        <taxon>Neodrepanis</taxon>
    </lineage>
</organism>
<dbReference type="PANTHER" id="PTHR23019:SF2">
    <property type="entry name" value="NUCLEAR PORE MEMBRANE GLYCOPROTEIN 210"/>
    <property type="match status" value="1"/>
</dbReference>
<dbReference type="InterPro" id="IPR055094">
    <property type="entry name" value="NUP210_Ig15"/>
</dbReference>
<gene>
    <name evidence="2" type="primary">Nup210_0</name>
    <name evidence="2" type="ORF">NEOCOR_R01057</name>
</gene>
<accession>A0A7L2RCM5</accession>
<feature type="non-terminal residue" evidence="2">
    <location>
        <position position="149"/>
    </location>
</feature>
<dbReference type="AlphaFoldDB" id="A0A7L2RCM5"/>
<comment type="caution">
    <text evidence="2">The sequence shown here is derived from an EMBL/GenBank/DDBJ whole genome shotgun (WGS) entry which is preliminary data.</text>
</comment>
<evidence type="ECO:0000313" key="2">
    <source>
        <dbReference type="EMBL" id="NXS06991.1"/>
    </source>
</evidence>
<dbReference type="OrthoDB" id="361283at2759"/>
<evidence type="ECO:0000259" key="1">
    <source>
        <dbReference type="Pfam" id="PF22959"/>
    </source>
</evidence>
<name>A0A7L2RCM5_9PASS</name>
<dbReference type="InterPro" id="IPR045197">
    <property type="entry name" value="NUP210-like"/>
</dbReference>
<dbReference type="EMBL" id="VYZS01014114">
    <property type="protein sequence ID" value="NXS06991.1"/>
    <property type="molecule type" value="Genomic_DNA"/>
</dbReference>
<dbReference type="Pfam" id="PF22959">
    <property type="entry name" value="Ig_NUP210_15th"/>
    <property type="match status" value="1"/>
</dbReference>
<keyword evidence="3" id="KW-1185">Reference proteome</keyword>
<sequence>VFENLHLITPEAEAEQILMSPNSFIKLRTNRDRVASMRYRVLEEPDKVPVVRIDERGFLRSGALIGSSSIEVISQESFGTNQTIIAAVKVCPISYLRISTSPILLTQKNKEALQALPLGVTLTFTVHFHDNSGETFHSHNSLLNFATNR</sequence>